<dbReference type="Proteomes" id="UP000001542">
    <property type="component" value="Unassembled WGS sequence"/>
</dbReference>
<proteinExistence type="inferred from homology"/>
<dbReference type="InterPro" id="IPR002495">
    <property type="entry name" value="Glyco_trans_8"/>
</dbReference>
<reference evidence="5" key="2">
    <citation type="journal article" date="2007" name="Science">
        <title>Draft genome sequence of the sexually transmitted pathogen Trichomonas vaginalis.</title>
        <authorList>
            <person name="Carlton J.M."/>
            <person name="Hirt R.P."/>
            <person name="Silva J.C."/>
            <person name="Delcher A.L."/>
            <person name="Schatz M."/>
            <person name="Zhao Q."/>
            <person name="Wortman J.R."/>
            <person name="Bidwell S.L."/>
            <person name="Alsmark U.C.M."/>
            <person name="Besteiro S."/>
            <person name="Sicheritz-Ponten T."/>
            <person name="Noel C.J."/>
            <person name="Dacks J.B."/>
            <person name="Foster P.G."/>
            <person name="Simillion C."/>
            <person name="Van de Peer Y."/>
            <person name="Miranda-Saavedra D."/>
            <person name="Barton G.J."/>
            <person name="Westrop G.D."/>
            <person name="Mueller S."/>
            <person name="Dessi D."/>
            <person name="Fiori P.L."/>
            <person name="Ren Q."/>
            <person name="Paulsen I."/>
            <person name="Zhang H."/>
            <person name="Bastida-Corcuera F.D."/>
            <person name="Simoes-Barbosa A."/>
            <person name="Brown M.T."/>
            <person name="Hayes R.D."/>
            <person name="Mukherjee M."/>
            <person name="Okumura C.Y."/>
            <person name="Schneider R."/>
            <person name="Smith A.J."/>
            <person name="Vanacova S."/>
            <person name="Villalvazo M."/>
            <person name="Haas B.J."/>
            <person name="Pertea M."/>
            <person name="Feldblyum T.V."/>
            <person name="Utterback T.R."/>
            <person name="Shu C.L."/>
            <person name="Osoegawa K."/>
            <person name="de Jong P.J."/>
            <person name="Hrdy I."/>
            <person name="Horvathova L."/>
            <person name="Zubacova Z."/>
            <person name="Dolezal P."/>
            <person name="Malik S.B."/>
            <person name="Logsdon J.M. Jr."/>
            <person name="Henze K."/>
            <person name="Gupta A."/>
            <person name="Wang C.C."/>
            <person name="Dunne R.L."/>
            <person name="Upcroft J.A."/>
            <person name="Upcroft P."/>
            <person name="White O."/>
            <person name="Salzberg S.L."/>
            <person name="Tang P."/>
            <person name="Chiu C.-H."/>
            <person name="Lee Y.-S."/>
            <person name="Embley T.M."/>
            <person name="Coombs G.H."/>
            <person name="Mottram J.C."/>
            <person name="Tachezy J."/>
            <person name="Fraser-Liggett C.M."/>
            <person name="Johnson P.J."/>
        </authorList>
    </citation>
    <scope>NUCLEOTIDE SEQUENCE [LARGE SCALE GENOMIC DNA]</scope>
    <source>
        <strain evidence="5">G3</strain>
    </source>
</reference>
<dbReference type="OrthoDB" id="411524at2759"/>
<keyword evidence="3 5" id="KW-0808">Transferase</keyword>
<dbReference type="InterPro" id="IPR029044">
    <property type="entry name" value="Nucleotide-diphossugar_trans"/>
</dbReference>
<dbReference type="RefSeq" id="XP_001294330.1">
    <property type="nucleotide sequence ID" value="XM_001294329.1"/>
</dbReference>
<keyword evidence="6" id="KW-1185">Reference proteome</keyword>
<sequence>MNVLLSWSGDLFNLGPAIYAVVNAHPDQHISFYITTVNADLLPKYKTHFAERPILNTKFYFETYQTRYLTKRIWIVGYDTYIRIVFPNAHPEMERFLQLDGDAIVVQDIKDMYFHDFNNQSAIVVFDFARRFEGFKNYFNAGVMVFNNFKYINDNILNKSIEYLKWLNGHMGRWYNDQRVLNKMFIDSRIVFPQKYNEFDFRKFGNNTKIFHFYRAKCKPYNQKCNRTQAPYKLWDCFYKTYKEKPLLWRDTRNITICTNEMFN</sequence>
<name>A2GN67_TRIV3</name>
<evidence type="ECO:0000256" key="2">
    <source>
        <dbReference type="ARBA" id="ARBA00022676"/>
    </source>
</evidence>
<dbReference type="SMR" id="A2GN67"/>
<comment type="similarity">
    <text evidence="1">Belongs to the glycosyltransferase 8 family.</text>
</comment>
<dbReference type="KEGG" id="tva:4739024"/>
<dbReference type="VEuPathDB" id="TrichDB:TVAGG3_0183780"/>
<evidence type="ECO:0000313" key="6">
    <source>
        <dbReference type="Proteomes" id="UP000001542"/>
    </source>
</evidence>
<dbReference type="GO" id="GO:0046872">
    <property type="term" value="F:metal ion binding"/>
    <property type="evidence" value="ECO:0007669"/>
    <property type="project" value="UniProtKB-KW"/>
</dbReference>
<evidence type="ECO:0000313" key="5">
    <source>
        <dbReference type="EMBL" id="EAX81400.1"/>
    </source>
</evidence>
<dbReference type="GO" id="GO:0005794">
    <property type="term" value="C:Golgi apparatus"/>
    <property type="evidence" value="ECO:0000318"/>
    <property type="project" value="GO_Central"/>
</dbReference>
<keyword evidence="4" id="KW-0479">Metal-binding</keyword>
<dbReference type="FunFam" id="3.90.550.10:FF:000366">
    <property type="entry name" value="Glycosyl transferase family 8 protein"/>
    <property type="match status" value="1"/>
</dbReference>
<dbReference type="GO" id="GO:0016757">
    <property type="term" value="F:glycosyltransferase activity"/>
    <property type="evidence" value="ECO:0007669"/>
    <property type="project" value="UniProtKB-KW"/>
</dbReference>
<keyword evidence="2" id="KW-0328">Glycosyltransferase</keyword>
<dbReference type="AlphaFoldDB" id="A2GN67"/>
<dbReference type="PANTHER" id="PTHR13778">
    <property type="entry name" value="GLYCOSYLTRANSFERASE 8 DOMAIN-CONTAINING PROTEIN"/>
    <property type="match status" value="1"/>
</dbReference>
<evidence type="ECO:0000256" key="3">
    <source>
        <dbReference type="ARBA" id="ARBA00022679"/>
    </source>
</evidence>
<dbReference type="InterPro" id="IPR050748">
    <property type="entry name" value="Glycosyltrans_8_dom-fam"/>
</dbReference>
<organism evidence="5 6">
    <name type="scientific">Trichomonas vaginalis (strain ATCC PRA-98 / G3)</name>
    <dbReference type="NCBI Taxonomy" id="412133"/>
    <lineage>
        <taxon>Eukaryota</taxon>
        <taxon>Metamonada</taxon>
        <taxon>Parabasalia</taxon>
        <taxon>Trichomonadida</taxon>
        <taxon>Trichomonadidae</taxon>
        <taxon>Trichomonas</taxon>
    </lineage>
</organism>
<accession>A2GN67</accession>
<gene>
    <name evidence="5" type="ORF">TVAG_604220</name>
</gene>
<dbReference type="Pfam" id="PF01501">
    <property type="entry name" value="Glyco_transf_8"/>
    <property type="match status" value="1"/>
</dbReference>
<dbReference type="InParanoid" id="A2GN67"/>
<dbReference type="VEuPathDB" id="TrichDB:TVAG_604220"/>
<evidence type="ECO:0000256" key="4">
    <source>
        <dbReference type="ARBA" id="ARBA00022723"/>
    </source>
</evidence>
<protein>
    <submittedName>
        <fullName evidence="5">Glycosyl transferase family 8 protein</fullName>
    </submittedName>
</protein>
<dbReference type="EMBL" id="DS117656">
    <property type="protein sequence ID" value="EAX81400.1"/>
    <property type="molecule type" value="Genomic_DNA"/>
</dbReference>
<dbReference type="Gene3D" id="3.90.550.10">
    <property type="entry name" value="Spore Coat Polysaccharide Biosynthesis Protein SpsA, Chain A"/>
    <property type="match status" value="1"/>
</dbReference>
<reference evidence="5" key="1">
    <citation type="submission" date="2006-10" db="EMBL/GenBank/DDBJ databases">
        <authorList>
            <person name="Amadeo P."/>
            <person name="Zhao Q."/>
            <person name="Wortman J."/>
            <person name="Fraser-Liggett C."/>
            <person name="Carlton J."/>
        </authorList>
    </citation>
    <scope>NUCLEOTIDE SEQUENCE</scope>
    <source>
        <strain evidence="5">G3</strain>
    </source>
</reference>
<dbReference type="PANTHER" id="PTHR13778:SF47">
    <property type="entry name" value="LIPOPOLYSACCHARIDE 1,3-GALACTOSYLTRANSFERASE"/>
    <property type="match status" value="1"/>
</dbReference>
<dbReference type="SUPFAM" id="SSF53448">
    <property type="entry name" value="Nucleotide-diphospho-sugar transferases"/>
    <property type="match status" value="1"/>
</dbReference>
<evidence type="ECO:0000256" key="1">
    <source>
        <dbReference type="ARBA" id="ARBA00006351"/>
    </source>
</evidence>